<dbReference type="InterPro" id="IPR013022">
    <property type="entry name" value="Xyl_isomerase-like_TIM-brl"/>
</dbReference>
<dbReference type="InterPro" id="IPR050312">
    <property type="entry name" value="IolE/XylAMocC-like"/>
</dbReference>
<keyword evidence="2" id="KW-0670">Pyruvate</keyword>
<accession>A0A2J6TG41</accession>
<dbReference type="PANTHER" id="PTHR12110">
    <property type="entry name" value="HYDROXYPYRUVATE ISOMERASE"/>
    <property type="match status" value="1"/>
</dbReference>
<dbReference type="GeneID" id="36594739"/>
<dbReference type="OrthoDB" id="5360893at2759"/>
<dbReference type="Pfam" id="PF01261">
    <property type="entry name" value="AP_endonuc_2"/>
    <property type="match status" value="1"/>
</dbReference>
<sequence length="330" mass="37216">MANLSYKNKLAIASVSLGMHATHSLSEKILAASRNHFSGIEIVYSDLEAWCTIQSLPLIAGAHSIRDLCKSHNLTILSLAPFKNFEAHTSPLSTRLDTAKHWLEIAQALGATYLQVPSQFDTENCIDDEELAVKELQALADLASEFGVSIAYEAVAWGEYIATWQDSLRIIKKVNRANFGMCWDAFHVLARVWGDCTVPSGKIEGGDAALKKSLGELVEVLKGEDAEKIFYVQLSDGEFYRPPLERGHRFWVEGMDSRLVWSRNTRPFPLERQLGGYLPIAEALRAILVEGGFKGWVSFEVFDWRMREEQFMPEDAAQRGWKSWIELNKY</sequence>
<dbReference type="RefSeq" id="XP_024738887.1">
    <property type="nucleotide sequence ID" value="XM_024886662.1"/>
</dbReference>
<evidence type="ECO:0000259" key="1">
    <source>
        <dbReference type="Pfam" id="PF01261"/>
    </source>
</evidence>
<keyword evidence="2" id="KW-0223">Dioxygenase</keyword>
<evidence type="ECO:0000313" key="2">
    <source>
        <dbReference type="EMBL" id="PMD61983.1"/>
    </source>
</evidence>
<gene>
    <name evidence="2" type="ORF">K444DRAFT_662145</name>
</gene>
<keyword evidence="3" id="KW-1185">Reference proteome</keyword>
<dbReference type="InterPro" id="IPR036237">
    <property type="entry name" value="Xyl_isomerase-like_sf"/>
</dbReference>
<dbReference type="InParanoid" id="A0A2J6TG41"/>
<dbReference type="AlphaFoldDB" id="A0A2J6TG41"/>
<reference evidence="2 3" key="1">
    <citation type="submission" date="2016-04" db="EMBL/GenBank/DDBJ databases">
        <title>A degradative enzymes factory behind the ericoid mycorrhizal symbiosis.</title>
        <authorList>
            <consortium name="DOE Joint Genome Institute"/>
            <person name="Martino E."/>
            <person name="Morin E."/>
            <person name="Grelet G."/>
            <person name="Kuo A."/>
            <person name="Kohler A."/>
            <person name="Daghino S."/>
            <person name="Barry K."/>
            <person name="Choi C."/>
            <person name="Cichocki N."/>
            <person name="Clum A."/>
            <person name="Copeland A."/>
            <person name="Hainaut M."/>
            <person name="Haridas S."/>
            <person name="Labutti K."/>
            <person name="Lindquist E."/>
            <person name="Lipzen A."/>
            <person name="Khouja H.-R."/>
            <person name="Murat C."/>
            <person name="Ohm R."/>
            <person name="Olson A."/>
            <person name="Spatafora J."/>
            <person name="Veneault-Fourrey C."/>
            <person name="Henrissat B."/>
            <person name="Grigoriev I."/>
            <person name="Martin F."/>
            <person name="Perotto S."/>
        </authorList>
    </citation>
    <scope>NUCLEOTIDE SEQUENCE [LARGE SCALE GENOMIC DNA]</scope>
    <source>
        <strain evidence="2 3">E</strain>
    </source>
</reference>
<proteinExistence type="predicted"/>
<dbReference type="GO" id="GO:0051213">
    <property type="term" value="F:dioxygenase activity"/>
    <property type="evidence" value="ECO:0007669"/>
    <property type="project" value="UniProtKB-KW"/>
</dbReference>
<protein>
    <submittedName>
        <fullName evidence="2">Putative 4-hydroxyphenylpyruvate dioxygenase</fullName>
    </submittedName>
</protein>
<dbReference type="EMBL" id="KZ613785">
    <property type="protein sequence ID" value="PMD61983.1"/>
    <property type="molecule type" value="Genomic_DNA"/>
</dbReference>
<dbReference type="STRING" id="1095630.A0A2J6TG41"/>
<dbReference type="Gene3D" id="3.20.20.150">
    <property type="entry name" value="Divalent-metal-dependent TIM barrel enzymes"/>
    <property type="match status" value="1"/>
</dbReference>
<dbReference type="Proteomes" id="UP000235371">
    <property type="component" value="Unassembled WGS sequence"/>
</dbReference>
<dbReference type="SUPFAM" id="SSF51658">
    <property type="entry name" value="Xylose isomerase-like"/>
    <property type="match status" value="1"/>
</dbReference>
<organism evidence="2 3">
    <name type="scientific">Hyaloscypha bicolor E</name>
    <dbReference type="NCBI Taxonomy" id="1095630"/>
    <lineage>
        <taxon>Eukaryota</taxon>
        <taxon>Fungi</taxon>
        <taxon>Dikarya</taxon>
        <taxon>Ascomycota</taxon>
        <taxon>Pezizomycotina</taxon>
        <taxon>Leotiomycetes</taxon>
        <taxon>Helotiales</taxon>
        <taxon>Hyaloscyphaceae</taxon>
        <taxon>Hyaloscypha</taxon>
        <taxon>Hyaloscypha bicolor</taxon>
    </lineage>
</organism>
<keyword evidence="2" id="KW-0560">Oxidoreductase</keyword>
<feature type="domain" description="Xylose isomerase-like TIM barrel" evidence="1">
    <location>
        <begin position="31"/>
        <end position="312"/>
    </location>
</feature>
<name>A0A2J6TG41_9HELO</name>
<evidence type="ECO:0000313" key="3">
    <source>
        <dbReference type="Proteomes" id="UP000235371"/>
    </source>
</evidence>
<dbReference type="PANTHER" id="PTHR12110:SF38">
    <property type="entry name" value="DIOXYGENASE, PUTATIVE (AFU_ORTHOLOGUE AFUA_6G00240)-RELATED"/>
    <property type="match status" value="1"/>
</dbReference>